<proteinExistence type="predicted"/>
<evidence type="ECO:0000313" key="3">
    <source>
        <dbReference type="EMBL" id="CUG91941.1"/>
    </source>
</evidence>
<accession>A0A0S4JP50</accession>
<gene>
    <name evidence="3" type="ORF">BSAL_34880</name>
</gene>
<evidence type="ECO:0000256" key="2">
    <source>
        <dbReference type="SAM" id="Phobius"/>
    </source>
</evidence>
<dbReference type="VEuPathDB" id="TriTrypDB:BSAL_34880"/>
<feature type="compositionally biased region" description="Low complexity" evidence="1">
    <location>
        <begin position="45"/>
        <end position="68"/>
    </location>
</feature>
<feature type="compositionally biased region" description="Polar residues" evidence="1">
    <location>
        <begin position="1"/>
        <end position="23"/>
    </location>
</feature>
<name>A0A0S4JP50_BODSA</name>
<evidence type="ECO:0000313" key="4">
    <source>
        <dbReference type="Proteomes" id="UP000051952"/>
    </source>
</evidence>
<organism evidence="3 4">
    <name type="scientific">Bodo saltans</name>
    <name type="common">Flagellated protozoan</name>
    <dbReference type="NCBI Taxonomy" id="75058"/>
    <lineage>
        <taxon>Eukaryota</taxon>
        <taxon>Discoba</taxon>
        <taxon>Euglenozoa</taxon>
        <taxon>Kinetoplastea</taxon>
        <taxon>Metakinetoplastina</taxon>
        <taxon>Eubodonida</taxon>
        <taxon>Bodonidae</taxon>
        <taxon>Bodo</taxon>
    </lineage>
</organism>
<keyword evidence="2 3" id="KW-0812">Transmembrane</keyword>
<keyword evidence="2" id="KW-0472">Membrane</keyword>
<feature type="transmembrane region" description="Helical" evidence="2">
    <location>
        <begin position="83"/>
        <end position="111"/>
    </location>
</feature>
<feature type="transmembrane region" description="Helical" evidence="2">
    <location>
        <begin position="156"/>
        <end position="176"/>
    </location>
</feature>
<dbReference type="AlphaFoldDB" id="A0A0S4JP50"/>
<dbReference type="EMBL" id="CYKH01001983">
    <property type="protein sequence ID" value="CUG91941.1"/>
    <property type="molecule type" value="Genomic_DNA"/>
</dbReference>
<sequence length="239" mass="24316">MSTIRTSLSSSGNSNIRPSNISPKTPPPTLSNQKVHASGTASSELVTTLRPSTRLTTTPRTVSPTSSLHAPPPPAALVTDPPIVAATAALAVSVNAATAVLAASLAGGALMQASLGAAHCAKSSSSTQSSNVVGGTISPTMYLVSPFYGVGGYATVFGNVGLVLLSVAVHLGMILLGQRLSSKHLGDTGEVVEGLSWYRFPNVSIEIAVYAVQGVTLGGWGLLWNVINPDTPDDDEEGV</sequence>
<reference evidence="4" key="1">
    <citation type="submission" date="2015-09" db="EMBL/GenBank/DDBJ databases">
        <authorList>
            <consortium name="Pathogen Informatics"/>
        </authorList>
    </citation>
    <scope>NUCLEOTIDE SEQUENCE [LARGE SCALE GENOMIC DNA]</scope>
    <source>
        <strain evidence="4">Lake Konstanz</strain>
    </source>
</reference>
<feature type="compositionally biased region" description="Polar residues" evidence="1">
    <location>
        <begin position="30"/>
        <end position="44"/>
    </location>
</feature>
<feature type="region of interest" description="Disordered" evidence="1">
    <location>
        <begin position="1"/>
        <end position="74"/>
    </location>
</feature>
<protein>
    <submittedName>
        <fullName evidence="3">Transmembrane protein, putative</fullName>
    </submittedName>
</protein>
<keyword evidence="4" id="KW-1185">Reference proteome</keyword>
<dbReference type="Proteomes" id="UP000051952">
    <property type="component" value="Unassembled WGS sequence"/>
</dbReference>
<keyword evidence="2" id="KW-1133">Transmembrane helix</keyword>
<evidence type="ECO:0000256" key="1">
    <source>
        <dbReference type="SAM" id="MobiDB-lite"/>
    </source>
</evidence>